<dbReference type="RefSeq" id="WP_422863693.1">
    <property type="nucleotide sequence ID" value="NZ_JAMSKV010000004.1"/>
</dbReference>
<feature type="domain" description="Ribbon-helix-helix" evidence="1">
    <location>
        <begin position="2"/>
        <end position="64"/>
    </location>
</feature>
<comment type="caution">
    <text evidence="2">The sequence shown here is derived from an EMBL/GenBank/DDBJ whole genome shotgun (WGS) entry which is preliminary data.</text>
</comment>
<dbReference type="EMBL" id="JAMSKV010000004">
    <property type="protein sequence ID" value="MCQ8278152.1"/>
    <property type="molecule type" value="Genomic_DNA"/>
</dbReference>
<dbReference type="Proteomes" id="UP001524587">
    <property type="component" value="Unassembled WGS sequence"/>
</dbReference>
<reference evidence="2 3" key="1">
    <citation type="submission" date="2022-06" db="EMBL/GenBank/DDBJ databases">
        <title>Endosaccharibacter gen. nov., sp. nov., endophytic bacteria isolated from sugarcane.</title>
        <authorList>
            <person name="Pitiwittayakul N."/>
            <person name="Yukphan P."/>
            <person name="Charoenyingcharoen P."/>
            <person name="Tanasupawat S."/>
        </authorList>
    </citation>
    <scope>NUCLEOTIDE SEQUENCE [LARGE SCALE GENOMIC DNA]</scope>
    <source>
        <strain evidence="2 3">KSS8</strain>
    </source>
</reference>
<sequence length="79" mass="8511">MSKRSLVLSGHGTSVALEPEFWHALERIAGEGGETLPQLVERVDSARDPARSLASALRVLALRETEKKIVPPSASFTAD</sequence>
<evidence type="ECO:0000313" key="2">
    <source>
        <dbReference type="EMBL" id="MCQ8278152.1"/>
    </source>
</evidence>
<keyword evidence="3" id="KW-1185">Reference proteome</keyword>
<dbReference type="InterPro" id="IPR038268">
    <property type="entry name" value="RHH_sf"/>
</dbReference>
<evidence type="ECO:0000313" key="3">
    <source>
        <dbReference type="Proteomes" id="UP001524587"/>
    </source>
</evidence>
<gene>
    <name evidence="2" type="ORF">NFI95_06785</name>
</gene>
<accession>A0ABT1W5I7</accession>
<dbReference type="Pfam" id="PF13467">
    <property type="entry name" value="RHH_4"/>
    <property type="match status" value="1"/>
</dbReference>
<evidence type="ECO:0000259" key="1">
    <source>
        <dbReference type="Pfam" id="PF13467"/>
    </source>
</evidence>
<protein>
    <submittedName>
        <fullName evidence="2">Ribbon-helix-helix domain-containing protein</fullName>
    </submittedName>
</protein>
<organism evidence="2 3">
    <name type="scientific">Endosaccharibacter trunci</name>
    <dbReference type="NCBI Taxonomy" id="2812733"/>
    <lineage>
        <taxon>Bacteria</taxon>
        <taxon>Pseudomonadati</taxon>
        <taxon>Pseudomonadota</taxon>
        <taxon>Alphaproteobacteria</taxon>
        <taxon>Acetobacterales</taxon>
        <taxon>Acetobacteraceae</taxon>
        <taxon>Endosaccharibacter</taxon>
    </lineage>
</organism>
<dbReference type="Gene3D" id="1.10.3990.20">
    <property type="entry name" value="protein bp1543"/>
    <property type="match status" value="1"/>
</dbReference>
<dbReference type="InterPro" id="IPR027373">
    <property type="entry name" value="RHH_dom"/>
</dbReference>
<proteinExistence type="predicted"/>
<name>A0ABT1W5I7_9PROT</name>